<dbReference type="PANTHER" id="PTHR13248">
    <property type="entry name" value="TRANSCRIPTION ELONGATION FACTOR B POLYPEPTIDE 2"/>
    <property type="match status" value="1"/>
</dbReference>
<name>A0A7I8VG38_9ANNE</name>
<proteinExistence type="predicted"/>
<dbReference type="GO" id="GO:0006368">
    <property type="term" value="P:transcription elongation by RNA polymerase II"/>
    <property type="evidence" value="ECO:0007669"/>
    <property type="project" value="InterPro"/>
</dbReference>
<evidence type="ECO:0000313" key="2">
    <source>
        <dbReference type="EMBL" id="CAD5113499.1"/>
    </source>
</evidence>
<keyword evidence="3" id="KW-1185">Reference proteome</keyword>
<comment type="caution">
    <text evidence="2">The sequence shown here is derived from an EMBL/GenBank/DDBJ whole genome shotgun (WGS) entry which is preliminary data.</text>
</comment>
<dbReference type="AlphaFoldDB" id="A0A7I8VG38"/>
<feature type="compositionally biased region" description="Basic and acidic residues" evidence="1">
    <location>
        <begin position="96"/>
        <end position="107"/>
    </location>
</feature>
<dbReference type="OrthoDB" id="7537057at2759"/>
<reference evidence="2 3" key="1">
    <citation type="submission" date="2020-08" db="EMBL/GenBank/DDBJ databases">
        <authorList>
            <person name="Hejnol A."/>
        </authorList>
    </citation>
    <scope>NUCLEOTIDE SEQUENCE [LARGE SCALE GENOMIC DNA]</scope>
</reference>
<dbReference type="PANTHER" id="PTHR13248:SF4">
    <property type="entry name" value="ELONGIN B"/>
    <property type="match status" value="1"/>
</dbReference>
<protein>
    <submittedName>
        <fullName evidence="2">Uncharacterized protein</fullName>
    </submittedName>
</protein>
<accession>A0A7I8VG38</accession>
<organism evidence="2 3">
    <name type="scientific">Dimorphilus gyrociliatus</name>
    <dbReference type="NCBI Taxonomy" id="2664684"/>
    <lineage>
        <taxon>Eukaryota</taxon>
        <taxon>Metazoa</taxon>
        <taxon>Spiralia</taxon>
        <taxon>Lophotrochozoa</taxon>
        <taxon>Annelida</taxon>
        <taxon>Polychaeta</taxon>
        <taxon>Polychaeta incertae sedis</taxon>
        <taxon>Dinophilidae</taxon>
        <taxon>Dimorphilus</taxon>
    </lineage>
</organism>
<dbReference type="GO" id="GO:0070449">
    <property type="term" value="C:elongin complex"/>
    <property type="evidence" value="ECO:0007669"/>
    <property type="project" value="InterPro"/>
</dbReference>
<dbReference type="InterPro" id="IPR029071">
    <property type="entry name" value="Ubiquitin-like_domsf"/>
</dbReference>
<dbReference type="Proteomes" id="UP000549394">
    <property type="component" value="Unassembled WGS sequence"/>
</dbReference>
<dbReference type="GO" id="GO:0030891">
    <property type="term" value="C:VCB complex"/>
    <property type="evidence" value="ECO:0007669"/>
    <property type="project" value="InterPro"/>
</dbReference>
<feature type="region of interest" description="Disordered" evidence="1">
    <location>
        <begin position="87"/>
        <end position="107"/>
    </location>
</feature>
<evidence type="ECO:0000256" key="1">
    <source>
        <dbReference type="SAM" id="MobiDB-lite"/>
    </source>
</evidence>
<dbReference type="Gene3D" id="3.10.20.90">
    <property type="entry name" value="Phosphatidylinositol 3-kinase Catalytic Subunit, Chain A, domain 1"/>
    <property type="match status" value="1"/>
</dbReference>
<sequence length="107" mass="11749">MSIFVDAKENDRVSDLKNMISGITGKSAEHMKLFDLTKDAQKTELEDGKTLSDSGLTATVAKAQQPAKLGVVYMKENGDFEEVAVESYSEPPELPDVMKHTNENKGE</sequence>
<evidence type="ECO:0000313" key="3">
    <source>
        <dbReference type="Proteomes" id="UP000549394"/>
    </source>
</evidence>
<dbReference type="SUPFAM" id="SSF54236">
    <property type="entry name" value="Ubiquitin-like"/>
    <property type="match status" value="1"/>
</dbReference>
<dbReference type="InterPro" id="IPR039049">
    <property type="entry name" value="ELOB"/>
</dbReference>
<gene>
    <name evidence="2" type="ORF">DGYR_LOCUS2475</name>
</gene>
<dbReference type="EMBL" id="CAJFCJ010000004">
    <property type="protein sequence ID" value="CAD5113499.1"/>
    <property type="molecule type" value="Genomic_DNA"/>
</dbReference>